<proteinExistence type="predicted"/>
<evidence type="ECO:0000313" key="1">
    <source>
        <dbReference type="EMBL" id="PZQ45302.1"/>
    </source>
</evidence>
<evidence type="ECO:0000313" key="2">
    <source>
        <dbReference type="Proteomes" id="UP000249417"/>
    </source>
</evidence>
<gene>
    <name evidence="1" type="ORF">DI551_07710</name>
</gene>
<name>A0A2W5MVQ5_9BACT</name>
<comment type="caution">
    <text evidence="1">The sequence shown here is derived from an EMBL/GenBank/DDBJ whole genome shotgun (WGS) entry which is preliminary data.</text>
</comment>
<dbReference type="AlphaFoldDB" id="A0A2W5MVQ5"/>
<organism evidence="1 2">
    <name type="scientific">Micavibrio aeruginosavorus</name>
    <dbReference type="NCBI Taxonomy" id="349221"/>
    <lineage>
        <taxon>Bacteria</taxon>
        <taxon>Pseudomonadati</taxon>
        <taxon>Bdellovibrionota</taxon>
        <taxon>Bdellovibrionia</taxon>
        <taxon>Bdellovibrionales</taxon>
        <taxon>Pseudobdellovibrionaceae</taxon>
        <taxon>Micavibrio</taxon>
    </lineage>
</organism>
<protein>
    <submittedName>
        <fullName evidence="1">Uncharacterized protein</fullName>
    </submittedName>
</protein>
<reference evidence="1 2" key="1">
    <citation type="submission" date="2017-08" db="EMBL/GenBank/DDBJ databases">
        <title>Infants hospitalized years apart are colonized by the same room-sourced microbial strains.</title>
        <authorList>
            <person name="Brooks B."/>
            <person name="Olm M.R."/>
            <person name="Firek B.A."/>
            <person name="Baker R."/>
            <person name="Thomas B.C."/>
            <person name="Morowitz M.J."/>
            <person name="Banfield J.F."/>
        </authorList>
    </citation>
    <scope>NUCLEOTIDE SEQUENCE [LARGE SCALE GENOMIC DNA]</scope>
    <source>
        <strain evidence="1">S2_005_002_R2_29</strain>
    </source>
</reference>
<dbReference type="EMBL" id="QFQB01000054">
    <property type="protein sequence ID" value="PZQ45302.1"/>
    <property type="molecule type" value="Genomic_DNA"/>
</dbReference>
<sequence>MFDKFLQRHPWGGSIALTAPFVLGAVALADVGPHKPASAKVAFDVFAKETAAPAKPVSHTIPKKSIMREQKDFSL</sequence>
<dbReference type="Proteomes" id="UP000249417">
    <property type="component" value="Unassembled WGS sequence"/>
</dbReference>
<accession>A0A2W5MVQ5</accession>